<dbReference type="PANTHER" id="PTHR32096">
    <property type="entry name" value="WRKY TRANSCRIPTION FACTOR 30-RELATED-RELATED"/>
    <property type="match status" value="1"/>
</dbReference>
<keyword evidence="2" id="KW-0805">Transcription regulation</keyword>
<dbReference type="EMBL" id="AP011476">
    <property type="protein sequence ID" value="BAX25166.1"/>
    <property type="molecule type" value="Genomic_DNA"/>
</dbReference>
<feature type="compositionally biased region" description="Basic and acidic residues" evidence="7">
    <location>
        <begin position="25"/>
        <end position="39"/>
    </location>
</feature>
<keyword evidence="5" id="KW-0539">Nucleus</keyword>
<dbReference type="GO" id="GO:0009751">
    <property type="term" value="P:response to salicylic acid"/>
    <property type="evidence" value="ECO:0007669"/>
    <property type="project" value="UniProtKB-ARBA"/>
</dbReference>
<evidence type="ECO:0000256" key="6">
    <source>
        <dbReference type="ARBA" id="ARBA00060850"/>
    </source>
</evidence>
<evidence type="ECO:0000256" key="4">
    <source>
        <dbReference type="ARBA" id="ARBA00023163"/>
    </source>
</evidence>
<dbReference type="InterPro" id="IPR044810">
    <property type="entry name" value="WRKY_plant"/>
</dbReference>
<evidence type="ECO:0000256" key="5">
    <source>
        <dbReference type="ARBA" id="ARBA00023242"/>
    </source>
</evidence>
<dbReference type="PROSITE" id="PS50811">
    <property type="entry name" value="WRKY"/>
    <property type="match status" value="1"/>
</dbReference>
<evidence type="ECO:0000256" key="1">
    <source>
        <dbReference type="ARBA" id="ARBA00004123"/>
    </source>
</evidence>
<dbReference type="GO" id="GO:0010193">
    <property type="term" value="P:response to ozone"/>
    <property type="evidence" value="ECO:0007669"/>
    <property type="project" value="UniProtKB-ARBA"/>
</dbReference>
<feature type="compositionally biased region" description="Low complexity" evidence="7">
    <location>
        <begin position="77"/>
        <end position="86"/>
    </location>
</feature>
<dbReference type="FunFam" id="2.20.25.80:FF:000009">
    <property type="entry name" value="WRKY transcription factor 53"/>
    <property type="match status" value="1"/>
</dbReference>
<feature type="region of interest" description="Disordered" evidence="7">
    <location>
        <begin position="25"/>
        <end position="47"/>
    </location>
</feature>
<sequence length="385" mass="41090">MQDGAGGGGDIHLLLSILADGEEQARQLGEHSAAHDDGRPSAYTGGGRGEEYYRGVARQLQCTFGRAMAVARAIEAAGAGASGSRGTTNTGDRSDSPRSADESSGRTARDVVAQRERHHDMIKRRKGLPRWTEKIRVPDASLEATPDDGLSWRKYGQKDILGAKFPRGYYRCTYRNAQGCPATKQVQRSDADLAVFDVTYQGAHTCHQKQRHASTAGDQPPRQTDASVELLMSFKNDLKVETDGLAPPSTTTTFHDQHFCFPSVPFPAGVGPPDDASLGGGGGFSSPFVSPAGSAAGSSYFSMEHCYEPSRGGQFVMSRGDSSELHEVVSAATATSSTVDPAAAVTNAGGFDYPLYLHHGELADPHLPFPPLFGPAYMYGQYRDA</sequence>
<protein>
    <submittedName>
        <fullName evidence="9">Putative transcription factor WRKY</fullName>
    </submittedName>
</protein>
<dbReference type="Pfam" id="PF03106">
    <property type="entry name" value="WRKY"/>
    <property type="match status" value="1"/>
</dbReference>
<organism evidence="9">
    <name type="scientific">Oryza meyeriana var. granulata</name>
    <dbReference type="NCBI Taxonomy" id="110450"/>
    <lineage>
        <taxon>Eukaryota</taxon>
        <taxon>Viridiplantae</taxon>
        <taxon>Streptophyta</taxon>
        <taxon>Embryophyta</taxon>
        <taxon>Tracheophyta</taxon>
        <taxon>Spermatophyta</taxon>
        <taxon>Magnoliopsida</taxon>
        <taxon>Liliopsida</taxon>
        <taxon>Poales</taxon>
        <taxon>Poaceae</taxon>
        <taxon>BOP clade</taxon>
        <taxon>Oryzoideae</taxon>
        <taxon>Oryzeae</taxon>
        <taxon>Oryzinae</taxon>
        <taxon>Oryza</taxon>
        <taxon>Oryza meyeriana</taxon>
    </lineage>
</organism>
<dbReference type="SMART" id="SM00774">
    <property type="entry name" value="WRKY"/>
    <property type="match status" value="1"/>
</dbReference>
<name>A0A1V1H6S8_9ORYZ</name>
<dbReference type="GO" id="GO:0003700">
    <property type="term" value="F:DNA-binding transcription factor activity"/>
    <property type="evidence" value="ECO:0007669"/>
    <property type="project" value="InterPro"/>
</dbReference>
<gene>
    <name evidence="9" type="primary">OG_ABa0048N23.28</name>
</gene>
<dbReference type="GO" id="GO:0005634">
    <property type="term" value="C:nucleus"/>
    <property type="evidence" value="ECO:0007669"/>
    <property type="project" value="UniProtKB-SubCell"/>
</dbReference>
<evidence type="ECO:0000256" key="3">
    <source>
        <dbReference type="ARBA" id="ARBA00023125"/>
    </source>
</evidence>
<comment type="subcellular location">
    <subcellularLocation>
        <location evidence="1">Nucleus</location>
    </subcellularLocation>
</comment>
<feature type="region of interest" description="Disordered" evidence="7">
    <location>
        <begin position="77"/>
        <end position="125"/>
    </location>
</feature>
<accession>A0A1V1H6S8</accession>
<dbReference type="InterPro" id="IPR003657">
    <property type="entry name" value="WRKY_dom"/>
</dbReference>
<proteinExistence type="inferred from homology"/>
<evidence type="ECO:0000259" key="8">
    <source>
        <dbReference type="PROSITE" id="PS50811"/>
    </source>
</evidence>
<keyword evidence="3" id="KW-0238">DNA-binding</keyword>
<feature type="compositionally biased region" description="Basic and acidic residues" evidence="7">
    <location>
        <begin position="92"/>
        <end position="119"/>
    </location>
</feature>
<dbReference type="InterPro" id="IPR036576">
    <property type="entry name" value="WRKY_dom_sf"/>
</dbReference>
<dbReference type="GO" id="GO:0010150">
    <property type="term" value="P:leaf senescence"/>
    <property type="evidence" value="ECO:0007669"/>
    <property type="project" value="UniProtKB-ARBA"/>
</dbReference>
<dbReference type="SUPFAM" id="SSF118290">
    <property type="entry name" value="WRKY DNA-binding domain"/>
    <property type="match status" value="1"/>
</dbReference>
<dbReference type="PANTHER" id="PTHR32096:SF146">
    <property type="entry name" value="WRKY TRANSCRIPTION FACTOR 19-RELATED"/>
    <property type="match status" value="1"/>
</dbReference>
<evidence type="ECO:0000256" key="2">
    <source>
        <dbReference type="ARBA" id="ARBA00023015"/>
    </source>
</evidence>
<keyword evidence="4" id="KW-0804">Transcription</keyword>
<feature type="domain" description="WRKY" evidence="8">
    <location>
        <begin position="141"/>
        <end position="204"/>
    </location>
</feature>
<dbReference type="GO" id="GO:0042542">
    <property type="term" value="P:response to hydrogen peroxide"/>
    <property type="evidence" value="ECO:0007669"/>
    <property type="project" value="UniProtKB-ARBA"/>
</dbReference>
<reference evidence="9" key="1">
    <citation type="submission" date="2009-05" db="EMBL/GenBank/DDBJ databases">
        <title>Oryza sativa Japonica Group genomic DNA, chromosome 6, BAC clone:KMK0024M20, cultivar:Khau Mac Kho.</title>
        <authorList>
            <person name="Matsumoto T."/>
            <person name="Wu J."/>
            <person name="Kanamori H."/>
        </authorList>
    </citation>
    <scope>NUCLEOTIDE SEQUENCE</scope>
    <source>
        <strain evidence="9">IRGC 102118</strain>
    </source>
</reference>
<dbReference type="Gene3D" id="2.20.25.80">
    <property type="entry name" value="WRKY domain"/>
    <property type="match status" value="1"/>
</dbReference>
<comment type="similarity">
    <text evidence="6">Belongs to the WRKY group III family.</text>
</comment>
<evidence type="ECO:0000313" key="9">
    <source>
        <dbReference type="EMBL" id="BAX25166.1"/>
    </source>
</evidence>
<dbReference type="AlphaFoldDB" id="A0A1V1H6S8"/>
<evidence type="ECO:0000256" key="7">
    <source>
        <dbReference type="SAM" id="MobiDB-lite"/>
    </source>
</evidence>
<dbReference type="GO" id="GO:0000976">
    <property type="term" value="F:transcription cis-regulatory region binding"/>
    <property type="evidence" value="ECO:0007669"/>
    <property type="project" value="TreeGrafter"/>
</dbReference>